<proteinExistence type="predicted"/>
<evidence type="ECO:0000313" key="1">
    <source>
        <dbReference type="EMBL" id="GIY12956.1"/>
    </source>
</evidence>
<gene>
    <name evidence="1" type="ORF">CEXT_239311</name>
</gene>
<sequence>MTSNKALFRAAIKFLKNYITSPLAQSGKEEIPFLRKTAAIQVSEVKRAKFRFINKGPAITPSAWQRRRERILLFQELLLPLLENTEREEQKVKEEKKRWYFQKNKYEKQTMCCCRKWRRKVSVRIKG</sequence>
<keyword evidence="2" id="KW-1185">Reference proteome</keyword>
<name>A0AAV4QXZ4_CAEEX</name>
<evidence type="ECO:0000313" key="2">
    <source>
        <dbReference type="Proteomes" id="UP001054945"/>
    </source>
</evidence>
<accession>A0AAV4QXZ4</accession>
<reference evidence="1 2" key="1">
    <citation type="submission" date="2021-06" db="EMBL/GenBank/DDBJ databases">
        <title>Caerostris extrusa draft genome.</title>
        <authorList>
            <person name="Kono N."/>
            <person name="Arakawa K."/>
        </authorList>
    </citation>
    <scope>NUCLEOTIDE SEQUENCE [LARGE SCALE GENOMIC DNA]</scope>
</reference>
<dbReference type="AlphaFoldDB" id="A0AAV4QXZ4"/>
<dbReference type="Proteomes" id="UP001054945">
    <property type="component" value="Unassembled WGS sequence"/>
</dbReference>
<organism evidence="1 2">
    <name type="scientific">Caerostris extrusa</name>
    <name type="common">Bark spider</name>
    <name type="synonym">Caerostris bankana</name>
    <dbReference type="NCBI Taxonomy" id="172846"/>
    <lineage>
        <taxon>Eukaryota</taxon>
        <taxon>Metazoa</taxon>
        <taxon>Ecdysozoa</taxon>
        <taxon>Arthropoda</taxon>
        <taxon>Chelicerata</taxon>
        <taxon>Arachnida</taxon>
        <taxon>Araneae</taxon>
        <taxon>Araneomorphae</taxon>
        <taxon>Entelegynae</taxon>
        <taxon>Araneoidea</taxon>
        <taxon>Araneidae</taxon>
        <taxon>Caerostris</taxon>
    </lineage>
</organism>
<comment type="caution">
    <text evidence="1">The sequence shown here is derived from an EMBL/GenBank/DDBJ whole genome shotgun (WGS) entry which is preliminary data.</text>
</comment>
<dbReference type="EMBL" id="BPLR01006870">
    <property type="protein sequence ID" value="GIY12956.1"/>
    <property type="molecule type" value="Genomic_DNA"/>
</dbReference>
<protein>
    <submittedName>
        <fullName evidence="1">Uncharacterized protein</fullName>
    </submittedName>
</protein>